<feature type="region of interest" description="Disordered" evidence="9">
    <location>
        <begin position="683"/>
        <end position="703"/>
    </location>
</feature>
<dbReference type="SMART" id="SM01019">
    <property type="entry name" value="B3"/>
    <property type="match status" value="1"/>
</dbReference>
<keyword evidence="13" id="KW-1185">Reference proteome</keyword>
<dbReference type="Gene3D" id="2.40.330.10">
    <property type="entry name" value="DNA-binding pseudobarrel domain"/>
    <property type="match status" value="1"/>
</dbReference>
<evidence type="ECO:0000256" key="5">
    <source>
        <dbReference type="ARBA" id="ARBA00023015"/>
    </source>
</evidence>
<dbReference type="InterPro" id="IPR057743">
    <property type="entry name" value="Zfn_VAL1-3_N"/>
</dbReference>
<evidence type="ECO:0000256" key="4">
    <source>
        <dbReference type="ARBA" id="ARBA00022833"/>
    </source>
</evidence>
<dbReference type="STRING" id="981085.W9SAB7"/>
<dbReference type="GO" id="GO:0006355">
    <property type="term" value="P:regulation of DNA-templated transcription"/>
    <property type="evidence" value="ECO:0007669"/>
    <property type="project" value="UniProtKB-ARBA"/>
</dbReference>
<dbReference type="GO" id="GO:0005634">
    <property type="term" value="C:nucleus"/>
    <property type="evidence" value="ECO:0007669"/>
    <property type="project" value="UniProtKB-SubCell"/>
</dbReference>
<evidence type="ECO:0000256" key="2">
    <source>
        <dbReference type="ARBA" id="ARBA00022723"/>
    </source>
</evidence>
<dbReference type="KEGG" id="mnt:21393947"/>
<dbReference type="PROSITE" id="PS51050">
    <property type="entry name" value="ZF_CW"/>
    <property type="match status" value="1"/>
</dbReference>
<keyword evidence="3" id="KW-0863">Zinc-finger</keyword>
<dbReference type="CDD" id="cd10017">
    <property type="entry name" value="B3_DNA"/>
    <property type="match status" value="1"/>
</dbReference>
<dbReference type="OrthoDB" id="757982at2759"/>
<dbReference type="FunFam" id="2.40.330.10:FF:000006">
    <property type="entry name" value="B3 domain-containing transcription repressor VAL1"/>
    <property type="match status" value="1"/>
</dbReference>
<keyword evidence="4" id="KW-0862">Zinc</keyword>
<dbReference type="Pfam" id="PF25813">
    <property type="entry name" value="zf_VAL1_N"/>
    <property type="match status" value="1"/>
</dbReference>
<dbReference type="GO" id="GO:0003677">
    <property type="term" value="F:DNA binding"/>
    <property type="evidence" value="ECO:0007669"/>
    <property type="project" value="UniProtKB-KW"/>
</dbReference>
<dbReference type="AlphaFoldDB" id="W9SAB7"/>
<feature type="compositionally biased region" description="Basic and acidic residues" evidence="9">
    <location>
        <begin position="751"/>
        <end position="768"/>
    </location>
</feature>
<dbReference type="InterPro" id="IPR003340">
    <property type="entry name" value="B3_DNA-bd"/>
</dbReference>
<keyword evidence="5" id="KW-0805">Transcription regulation</keyword>
<evidence type="ECO:0000259" key="11">
    <source>
        <dbReference type="PROSITE" id="PS51050"/>
    </source>
</evidence>
<dbReference type="eggNOG" id="ENOG502QWI3">
    <property type="taxonomic scope" value="Eukaryota"/>
</dbReference>
<dbReference type="PROSITE" id="PS50863">
    <property type="entry name" value="B3"/>
    <property type="match status" value="1"/>
</dbReference>
<name>W9SAB7_9ROSA</name>
<dbReference type="Pfam" id="PF02362">
    <property type="entry name" value="B3"/>
    <property type="match status" value="1"/>
</dbReference>
<dbReference type="Gene3D" id="3.30.40.100">
    <property type="match status" value="1"/>
</dbReference>
<accession>W9SAB7</accession>
<reference evidence="13" key="1">
    <citation type="submission" date="2013-01" db="EMBL/GenBank/DDBJ databases">
        <title>Draft Genome Sequence of a Mulberry Tree, Morus notabilis C.K. Schneid.</title>
        <authorList>
            <person name="He N."/>
            <person name="Zhao S."/>
        </authorList>
    </citation>
    <scope>NUCLEOTIDE SEQUENCE</scope>
</reference>
<organism evidence="12 13">
    <name type="scientific">Morus notabilis</name>
    <dbReference type="NCBI Taxonomy" id="981085"/>
    <lineage>
        <taxon>Eukaryota</taxon>
        <taxon>Viridiplantae</taxon>
        <taxon>Streptophyta</taxon>
        <taxon>Embryophyta</taxon>
        <taxon>Tracheophyta</taxon>
        <taxon>Spermatophyta</taxon>
        <taxon>Magnoliopsida</taxon>
        <taxon>eudicotyledons</taxon>
        <taxon>Gunneridae</taxon>
        <taxon>Pentapetalae</taxon>
        <taxon>rosids</taxon>
        <taxon>fabids</taxon>
        <taxon>Rosales</taxon>
        <taxon>Moraceae</taxon>
        <taxon>Moreae</taxon>
        <taxon>Morus</taxon>
    </lineage>
</organism>
<dbReference type="GO" id="GO:0008270">
    <property type="term" value="F:zinc ion binding"/>
    <property type="evidence" value="ECO:0007669"/>
    <property type="project" value="UniProtKB-KW"/>
</dbReference>
<feature type="domain" description="TF-B3" evidence="10">
    <location>
        <begin position="324"/>
        <end position="425"/>
    </location>
</feature>
<evidence type="ECO:0000256" key="1">
    <source>
        <dbReference type="ARBA" id="ARBA00004123"/>
    </source>
</evidence>
<evidence type="ECO:0000256" key="9">
    <source>
        <dbReference type="SAM" id="MobiDB-lite"/>
    </source>
</evidence>
<keyword evidence="8" id="KW-0539">Nucleus</keyword>
<dbReference type="InterPro" id="IPR015300">
    <property type="entry name" value="DNA-bd_pseudobarrel_sf"/>
</dbReference>
<evidence type="ECO:0000256" key="6">
    <source>
        <dbReference type="ARBA" id="ARBA00023125"/>
    </source>
</evidence>
<sequence>MGSTICMNASCGTTSTHEWKKGWPLRSGGLAYLCYTCGCAYESSIYCERFHSDEPGWRDCGSCGKQIHCGCIVSKSLYDFLDFGGVGCISCLNSCRLHSLKNNDMSKGFGGSSDAGDSQSNIIHNRVVADSVDEGRLMQLCKIMEDNEPSLLPQFQRAELNASLGQNKQDEIMNQMGEVSREFSSVAQPSFGSLGFAKPDNNRTTLEVKDRHEPLVEPSLSMTLGTSNFVLPFSGKVVGGREQSKTPSPSFESHRQRPILPKPLKPALNVSESNKGVITQMRIARPPGEGRGKNQLLPRYWPRITDQELEQLSGDLNSTIVPLFEKVLSASDAGRIGRLVLPKACAEAYFPPISQSEGLPLRIQDVKGNEWTFQFRFWPNNNSRMYVLEGVTPCIQSMQLRAGDTVTFSRIDPGGKLVMGFRKASNTSDMQEPQASVLPNGTIGESSFSGVTENLPAGPGSSYSGLLQTNKGTKDPLTNAASEHLHLADVDIGSHKSETNGCRTNEEVMQQPVSNSEKKRTRNIGSKSKRLLMHSEDVLELRLTWEEAQDLLRPPPSVEPSIVTIEDHEFEEYDEPPVFGKRTLFISRPSGGQEQWAQCDDCSKWRKLPVEVLLPPKWTCSDNAWDSSRGSCSAPEEMSLKELENLLRSSKDFKKRRTAENHKATEECEPSGLDALASAAVLGDNVGDSGEPSVGATTKHPRHRPGCTCIVCIQPPSGKGKHKPTCTCNVCMTVKRRFKTLMLRKKKRQSERKTESAQKDDNQNKDGPETNGTTFKDVLLRMNHSENEDSQSRVQADVAESSAGQIDLNSDPCREDMQTEVPELTMMGLVQAASSQLENYMKQNGITGLMYNQQPPTLGSCLVKKATGEGGRDMSKEGCLTSVVWERESRVD</sequence>
<evidence type="ECO:0000256" key="8">
    <source>
        <dbReference type="ARBA" id="ARBA00023242"/>
    </source>
</evidence>
<feature type="region of interest" description="Disordered" evidence="9">
    <location>
        <begin position="239"/>
        <end position="266"/>
    </location>
</feature>
<feature type="region of interest" description="Disordered" evidence="9">
    <location>
        <begin position="786"/>
        <end position="813"/>
    </location>
</feature>
<dbReference type="Proteomes" id="UP000030645">
    <property type="component" value="Unassembled WGS sequence"/>
</dbReference>
<protein>
    <submittedName>
        <fullName evidence="12">B3 domain-containing protein</fullName>
    </submittedName>
</protein>
<dbReference type="SUPFAM" id="SSF101936">
    <property type="entry name" value="DNA-binding pseudobarrel domain"/>
    <property type="match status" value="1"/>
</dbReference>
<comment type="subcellular location">
    <subcellularLocation>
        <location evidence="1">Nucleus</location>
    </subcellularLocation>
</comment>
<feature type="region of interest" description="Disordered" evidence="9">
    <location>
        <begin position="742"/>
        <end position="773"/>
    </location>
</feature>
<evidence type="ECO:0000256" key="7">
    <source>
        <dbReference type="ARBA" id="ARBA00023163"/>
    </source>
</evidence>
<keyword evidence="7" id="KW-0804">Transcription</keyword>
<evidence type="ECO:0000256" key="3">
    <source>
        <dbReference type="ARBA" id="ARBA00022771"/>
    </source>
</evidence>
<evidence type="ECO:0000259" key="10">
    <source>
        <dbReference type="PROSITE" id="PS50863"/>
    </source>
</evidence>
<keyword evidence="6" id="KW-0238">DNA-binding</keyword>
<proteinExistence type="predicted"/>
<dbReference type="PANTHER" id="PTHR46245:SF3">
    <property type="entry name" value="B3 DOMAIN-CONTAINING TRANSCRIPTION REPRESSOR VAL1"/>
    <property type="match status" value="1"/>
</dbReference>
<evidence type="ECO:0000313" key="12">
    <source>
        <dbReference type="EMBL" id="EXC19529.1"/>
    </source>
</evidence>
<dbReference type="InterPro" id="IPR011124">
    <property type="entry name" value="Znf_CW"/>
</dbReference>
<dbReference type="Pfam" id="PF07496">
    <property type="entry name" value="zf-CW"/>
    <property type="match status" value="1"/>
</dbReference>
<dbReference type="EMBL" id="KE345873">
    <property type="protein sequence ID" value="EXC19529.1"/>
    <property type="molecule type" value="Genomic_DNA"/>
</dbReference>
<keyword evidence="2" id="KW-0479">Metal-binding</keyword>
<dbReference type="PANTHER" id="PTHR46245">
    <property type="entry name" value="B3 DOMAIN-CONTAINING PROTEIN OS07G0563300"/>
    <property type="match status" value="1"/>
</dbReference>
<feature type="domain" description="CW-type" evidence="11">
    <location>
        <begin position="590"/>
        <end position="640"/>
    </location>
</feature>
<evidence type="ECO:0000313" key="13">
    <source>
        <dbReference type="Proteomes" id="UP000030645"/>
    </source>
</evidence>
<gene>
    <name evidence="12" type="ORF">L484_010658</name>
</gene>